<keyword evidence="2" id="KW-1185">Reference proteome</keyword>
<proteinExistence type="predicted"/>
<evidence type="ECO:0000313" key="1">
    <source>
        <dbReference type="EMBL" id="CAJ2647475.1"/>
    </source>
</evidence>
<protein>
    <submittedName>
        <fullName evidence="1">Uncharacterized protein</fullName>
    </submittedName>
</protein>
<dbReference type="Proteomes" id="UP001177021">
    <property type="component" value="Unassembled WGS sequence"/>
</dbReference>
<evidence type="ECO:0000313" key="2">
    <source>
        <dbReference type="Proteomes" id="UP001177021"/>
    </source>
</evidence>
<name>A0ACB0JQV4_TRIPR</name>
<accession>A0ACB0JQV4</accession>
<reference evidence="1" key="1">
    <citation type="submission" date="2023-10" db="EMBL/GenBank/DDBJ databases">
        <authorList>
            <person name="Rodriguez Cubillos JULIANA M."/>
            <person name="De Vega J."/>
        </authorList>
    </citation>
    <scope>NUCLEOTIDE SEQUENCE</scope>
</reference>
<dbReference type="EMBL" id="CASHSV030000109">
    <property type="protein sequence ID" value="CAJ2647475.1"/>
    <property type="molecule type" value="Genomic_DNA"/>
</dbReference>
<sequence length="436" mass="51818">MMSDPLKRLKSTQEKIHQRINGYQDRVRDLKNNNNKERKKYYNKRSEHIKLYHPNFWRTIFLSHSGIADHMTHQDVQIMKHLTSLEVDEEDLDYSFTFNFSTNPYFEDKTIKKSYKVKHGEMEWESTKINWKADKVMLQEVSHRKKGNTRKTDASVYSFFNWFDTSGPKHYDFDGVKMIIKDYIWPNPLKFFNGGEPFKQAEVWNLQYSDDDDEDNKAFQRMYDEDVKASEPEENDHTDEDDKASDMEDSEEDSDDDKASDMVDMKILYGIQEHLKEIDDMETCSIEEEKKILSRDMQNLYFERNHHIALIPNFWLTVFQKHPSFADLINDEDTKILEHLTSIEVGDPHDLNREYVIVFTFKSNPYLKTTELRKRLTSAGSTIATYQIDWHAGSGSNVRFFNWFQDPNTIDNAATNQVARIIKYVLWPDPLKYYCQ</sequence>
<organism evidence="1 2">
    <name type="scientific">Trifolium pratense</name>
    <name type="common">Red clover</name>
    <dbReference type="NCBI Taxonomy" id="57577"/>
    <lineage>
        <taxon>Eukaryota</taxon>
        <taxon>Viridiplantae</taxon>
        <taxon>Streptophyta</taxon>
        <taxon>Embryophyta</taxon>
        <taxon>Tracheophyta</taxon>
        <taxon>Spermatophyta</taxon>
        <taxon>Magnoliopsida</taxon>
        <taxon>eudicotyledons</taxon>
        <taxon>Gunneridae</taxon>
        <taxon>Pentapetalae</taxon>
        <taxon>rosids</taxon>
        <taxon>fabids</taxon>
        <taxon>Fabales</taxon>
        <taxon>Fabaceae</taxon>
        <taxon>Papilionoideae</taxon>
        <taxon>50 kb inversion clade</taxon>
        <taxon>NPAAA clade</taxon>
        <taxon>Hologalegina</taxon>
        <taxon>IRL clade</taxon>
        <taxon>Trifolieae</taxon>
        <taxon>Trifolium</taxon>
    </lineage>
</organism>
<comment type="caution">
    <text evidence="1">The sequence shown here is derived from an EMBL/GenBank/DDBJ whole genome shotgun (WGS) entry which is preliminary data.</text>
</comment>
<gene>
    <name evidence="1" type="ORF">MILVUS5_LOCUS15992</name>
</gene>